<keyword evidence="4" id="KW-1185">Reference proteome</keyword>
<evidence type="ECO:0000313" key="2">
    <source>
        <dbReference type="EMBL" id="NEK95255.1"/>
    </source>
</evidence>
<accession>A0A6P0EW14</accession>
<dbReference type="RefSeq" id="WP_163611821.1">
    <property type="nucleotide sequence ID" value="NZ_JAAGWB010000041.1"/>
</dbReference>
<feature type="region of interest" description="Disordered" evidence="1">
    <location>
        <begin position="1"/>
        <end position="23"/>
    </location>
</feature>
<dbReference type="Proteomes" id="UP000468828">
    <property type="component" value="Unassembled WGS sequence"/>
</dbReference>
<proteinExistence type="predicted"/>
<organism evidence="2 4">
    <name type="scientific">Modestobacter muralis</name>
    <dbReference type="NCBI Taxonomy" id="1608614"/>
    <lineage>
        <taxon>Bacteria</taxon>
        <taxon>Bacillati</taxon>
        <taxon>Actinomycetota</taxon>
        <taxon>Actinomycetes</taxon>
        <taxon>Geodermatophilales</taxon>
        <taxon>Geodermatophilaceae</taxon>
        <taxon>Modestobacter</taxon>
    </lineage>
</organism>
<dbReference type="Proteomes" id="UP000471152">
    <property type="component" value="Unassembled WGS sequence"/>
</dbReference>
<comment type="caution">
    <text evidence="2">The sequence shown here is derived from an EMBL/GenBank/DDBJ whole genome shotgun (WGS) entry which is preliminary data.</text>
</comment>
<evidence type="ECO:0000313" key="3">
    <source>
        <dbReference type="EMBL" id="NEN52143.1"/>
    </source>
</evidence>
<protein>
    <submittedName>
        <fullName evidence="2">Uncharacterized protein</fullName>
    </submittedName>
</protein>
<reference evidence="2 4" key="1">
    <citation type="submission" date="2020-01" db="EMBL/GenBank/DDBJ databases">
        <title>the WGS Modestobacter muralis CPCC 204518.</title>
        <authorList>
            <person name="Jiang Z."/>
        </authorList>
    </citation>
    <scope>NUCLEOTIDE SEQUENCE [LARGE SCALE GENOMIC DNA]</scope>
    <source>
        <strain evidence="2 4">DSM 100205</strain>
    </source>
</reference>
<name>A0A6P0EW14_9ACTN</name>
<dbReference type="AlphaFoldDB" id="A0A6P0EW14"/>
<reference evidence="3 5" key="2">
    <citation type="submission" date="2020-02" db="EMBL/GenBank/DDBJ databases">
        <title>The WGS of Modestobacter muralis DSM 100205.</title>
        <authorList>
            <person name="Jiang Z."/>
        </authorList>
    </citation>
    <scope>NUCLEOTIDE SEQUENCE [LARGE SCALE GENOMIC DNA]</scope>
    <source>
        <strain evidence="3 5">DSM 100205</strain>
    </source>
</reference>
<evidence type="ECO:0000313" key="4">
    <source>
        <dbReference type="Proteomes" id="UP000468828"/>
    </source>
</evidence>
<dbReference type="EMBL" id="JAAGWB010000041">
    <property type="protein sequence ID" value="NEN52143.1"/>
    <property type="molecule type" value="Genomic_DNA"/>
</dbReference>
<gene>
    <name evidence="3" type="ORF">G3R41_14590</name>
    <name evidence="2" type="ORF">GCU67_13940</name>
</gene>
<evidence type="ECO:0000313" key="5">
    <source>
        <dbReference type="Proteomes" id="UP000471152"/>
    </source>
</evidence>
<dbReference type="EMBL" id="JAAGWH010000039">
    <property type="protein sequence ID" value="NEK95255.1"/>
    <property type="molecule type" value="Genomic_DNA"/>
</dbReference>
<evidence type="ECO:0000256" key="1">
    <source>
        <dbReference type="SAM" id="MobiDB-lite"/>
    </source>
</evidence>
<sequence length="156" mass="16514">MNASDTDLHMSAQPPRPATVTSAATPGQRLSVLWIGIDPHRFPGPWDADELAATLSAGAGRFPPGVLETWLFGPDDDLEELLATKLAEVDWTCVVVGRGLRVGAVPLPVFEQIVNAVRQHAPGAAIAFNDTLTDALEAAARWVPALAQSSERTTAP</sequence>